<dbReference type="GO" id="GO:0055085">
    <property type="term" value="P:transmembrane transport"/>
    <property type="evidence" value="ECO:0007669"/>
    <property type="project" value="InterPro"/>
</dbReference>
<feature type="transmembrane region" description="Helical" evidence="7">
    <location>
        <begin position="290"/>
        <end position="316"/>
    </location>
</feature>
<evidence type="ECO:0000256" key="7">
    <source>
        <dbReference type="RuleBase" id="RU363032"/>
    </source>
</evidence>
<evidence type="ECO:0000256" key="1">
    <source>
        <dbReference type="ARBA" id="ARBA00004651"/>
    </source>
</evidence>
<feature type="transmembrane region" description="Helical" evidence="7">
    <location>
        <begin position="244"/>
        <end position="270"/>
    </location>
</feature>
<sequence length="323" mass="35586">MRRYVTDRVVSSFFVLISVLGINFVIINLAPGNPATIMGAETGLISQDYIQYLTQKWGLDKPVYERLAVYLWNVFHGDLGISYRYAEPVSRLIFERIPLTLAITVPSIVIGFLVGTLLATLACRKPGGGLDVGLTTVAMGSYSAPIFWVAILLINAFSVRLKLLPPTGLVSPQLIGSNGFDYYLDMAKHAILPIVTLTLGTFPPYYRLTKSVILEQLSEDYVVTLKAMGLPGFRVLYKHVLRNALLPGITLFGIQMGFAFAGAALVENVFAWPGIGRLMLDAIMARDYNLLMGIFLFVTLAVVVANIVVDLVYGYLDPRIRRG</sequence>
<keyword evidence="2 7" id="KW-0813">Transport</keyword>
<feature type="transmembrane region" description="Helical" evidence="7">
    <location>
        <begin position="12"/>
        <end position="30"/>
    </location>
</feature>
<keyword evidence="6 7" id="KW-0472">Membrane</keyword>
<evidence type="ECO:0000256" key="6">
    <source>
        <dbReference type="ARBA" id="ARBA00023136"/>
    </source>
</evidence>
<keyword evidence="3" id="KW-1003">Cell membrane</keyword>
<dbReference type="Gene3D" id="1.10.3720.10">
    <property type="entry name" value="MetI-like"/>
    <property type="match status" value="1"/>
</dbReference>
<feature type="transmembrane region" description="Helical" evidence="7">
    <location>
        <begin position="142"/>
        <end position="161"/>
    </location>
</feature>
<keyword evidence="4 7" id="KW-0812">Transmembrane</keyword>
<feature type="domain" description="ABC transmembrane type-1" evidence="8">
    <location>
        <begin position="97"/>
        <end position="313"/>
    </location>
</feature>
<gene>
    <name evidence="9" type="ORF">ENM60_05070</name>
</gene>
<dbReference type="InterPro" id="IPR045621">
    <property type="entry name" value="BPD_transp_1_N"/>
</dbReference>
<comment type="subcellular location">
    <subcellularLocation>
        <location evidence="1 7">Cell membrane</location>
        <topology evidence="1 7">Multi-pass membrane protein</topology>
    </subcellularLocation>
</comment>
<dbReference type="Pfam" id="PF19300">
    <property type="entry name" value="BPD_transp_1_N"/>
    <property type="match status" value="1"/>
</dbReference>
<evidence type="ECO:0000256" key="2">
    <source>
        <dbReference type="ARBA" id="ARBA00022448"/>
    </source>
</evidence>
<proteinExistence type="inferred from homology"/>
<dbReference type="InterPro" id="IPR000515">
    <property type="entry name" value="MetI-like"/>
</dbReference>
<organism evidence="9">
    <name type="scientific">Thermogladius calderae</name>
    <dbReference type="NCBI Taxonomy" id="1200300"/>
    <lineage>
        <taxon>Archaea</taxon>
        <taxon>Thermoproteota</taxon>
        <taxon>Thermoprotei</taxon>
        <taxon>Desulfurococcales</taxon>
        <taxon>Desulfurococcaceae</taxon>
        <taxon>Thermogladius</taxon>
    </lineage>
</organism>
<keyword evidence="5 7" id="KW-1133">Transmembrane helix</keyword>
<dbReference type="Pfam" id="PF00528">
    <property type="entry name" value="BPD_transp_1"/>
    <property type="match status" value="1"/>
</dbReference>
<dbReference type="CDD" id="cd06261">
    <property type="entry name" value="TM_PBP2"/>
    <property type="match status" value="1"/>
</dbReference>
<evidence type="ECO:0000256" key="5">
    <source>
        <dbReference type="ARBA" id="ARBA00022989"/>
    </source>
</evidence>
<dbReference type="PROSITE" id="PS50928">
    <property type="entry name" value="ABC_TM1"/>
    <property type="match status" value="1"/>
</dbReference>
<protein>
    <submittedName>
        <fullName evidence="9">ABC transporter permease</fullName>
    </submittedName>
</protein>
<feature type="transmembrane region" description="Helical" evidence="7">
    <location>
        <begin position="98"/>
        <end position="122"/>
    </location>
</feature>
<comment type="caution">
    <text evidence="9">The sequence shown here is derived from an EMBL/GenBank/DDBJ whole genome shotgun (WGS) entry which is preliminary data.</text>
</comment>
<dbReference type="EMBL" id="DRYK01000062">
    <property type="protein sequence ID" value="HHP68138.1"/>
    <property type="molecule type" value="Genomic_DNA"/>
</dbReference>
<evidence type="ECO:0000259" key="8">
    <source>
        <dbReference type="PROSITE" id="PS50928"/>
    </source>
</evidence>
<evidence type="ECO:0000313" key="9">
    <source>
        <dbReference type="EMBL" id="HHP68138.1"/>
    </source>
</evidence>
<comment type="similarity">
    <text evidence="7">Belongs to the binding-protein-dependent transport system permease family.</text>
</comment>
<dbReference type="AlphaFoldDB" id="A0A7J3XZE4"/>
<dbReference type="InterPro" id="IPR035906">
    <property type="entry name" value="MetI-like_sf"/>
</dbReference>
<evidence type="ECO:0000256" key="3">
    <source>
        <dbReference type="ARBA" id="ARBA00022475"/>
    </source>
</evidence>
<dbReference type="PANTHER" id="PTHR43163">
    <property type="entry name" value="DIPEPTIDE TRANSPORT SYSTEM PERMEASE PROTEIN DPPB-RELATED"/>
    <property type="match status" value="1"/>
</dbReference>
<name>A0A7J3XZE4_9CREN</name>
<dbReference type="GO" id="GO:0005886">
    <property type="term" value="C:plasma membrane"/>
    <property type="evidence" value="ECO:0007669"/>
    <property type="project" value="UniProtKB-SubCell"/>
</dbReference>
<dbReference type="PANTHER" id="PTHR43163:SF9">
    <property type="entry name" value="ABC TRANSPORTER PERMEASE PROTEIN"/>
    <property type="match status" value="1"/>
</dbReference>
<accession>A0A7J3XZE4</accession>
<evidence type="ECO:0000256" key="4">
    <source>
        <dbReference type="ARBA" id="ARBA00022692"/>
    </source>
</evidence>
<reference evidence="9" key="1">
    <citation type="journal article" date="2020" name="mSystems">
        <title>Genome- and Community-Level Interaction Insights into Carbon Utilization and Element Cycling Functions of Hydrothermarchaeota in Hydrothermal Sediment.</title>
        <authorList>
            <person name="Zhou Z."/>
            <person name="Liu Y."/>
            <person name="Xu W."/>
            <person name="Pan J."/>
            <person name="Luo Z.H."/>
            <person name="Li M."/>
        </authorList>
    </citation>
    <scope>NUCLEOTIDE SEQUENCE [LARGE SCALE GENOMIC DNA]</scope>
    <source>
        <strain evidence="9">SpSt-110</strain>
    </source>
</reference>
<dbReference type="SUPFAM" id="SSF161098">
    <property type="entry name" value="MetI-like"/>
    <property type="match status" value="1"/>
</dbReference>